<protein>
    <submittedName>
        <fullName evidence="2">Uncharacterized protein</fullName>
    </submittedName>
</protein>
<dbReference type="HOGENOM" id="CLU_1585120_0_0_6"/>
<dbReference type="STRING" id="87626.PTD2_08019"/>
<name>A4C8Q9_9GAMM</name>
<sequence>MKTLQELLFTIGDLVVIINVLALLTLFVFKVRSLSVMVSLLLLTITNGLMQIYGYFLVSKFGVWDPDFMRHAWYLSFALCYVVGAYILFQAHKQFKIKVTNVAKVISLSFFILGSLQLIKYFVRVCLNIDIPELNTAYKCLVPAINIGVCVYTFVSILKIKSINTQQV</sequence>
<evidence type="ECO:0000256" key="1">
    <source>
        <dbReference type="SAM" id="Phobius"/>
    </source>
</evidence>
<evidence type="ECO:0000313" key="2">
    <source>
        <dbReference type="EMBL" id="EAR28974.1"/>
    </source>
</evidence>
<gene>
    <name evidence="2" type="ORF">PTD2_08019</name>
</gene>
<keyword evidence="1" id="KW-0812">Transmembrane</keyword>
<dbReference type="EMBL" id="AAOH01000003">
    <property type="protein sequence ID" value="EAR28974.1"/>
    <property type="molecule type" value="Genomic_DNA"/>
</dbReference>
<feature type="transmembrane region" description="Helical" evidence="1">
    <location>
        <begin position="143"/>
        <end position="160"/>
    </location>
</feature>
<keyword evidence="3" id="KW-1185">Reference proteome</keyword>
<keyword evidence="1" id="KW-0472">Membrane</keyword>
<keyword evidence="1" id="KW-1133">Transmembrane helix</keyword>
<feature type="transmembrane region" description="Helical" evidence="1">
    <location>
        <begin position="6"/>
        <end position="29"/>
    </location>
</feature>
<feature type="transmembrane region" description="Helical" evidence="1">
    <location>
        <begin position="36"/>
        <end position="56"/>
    </location>
</feature>
<organism evidence="2 3">
    <name type="scientific">Pseudoalteromonas tunicata D2</name>
    <dbReference type="NCBI Taxonomy" id="87626"/>
    <lineage>
        <taxon>Bacteria</taxon>
        <taxon>Pseudomonadati</taxon>
        <taxon>Pseudomonadota</taxon>
        <taxon>Gammaproteobacteria</taxon>
        <taxon>Alteromonadales</taxon>
        <taxon>Pseudoalteromonadaceae</taxon>
        <taxon>Pseudoalteromonas</taxon>
    </lineage>
</organism>
<accession>A4C8Q9</accession>
<proteinExistence type="predicted"/>
<comment type="caution">
    <text evidence="2">The sequence shown here is derived from an EMBL/GenBank/DDBJ whole genome shotgun (WGS) entry which is preliminary data.</text>
</comment>
<dbReference type="RefSeq" id="WP_009838235.1">
    <property type="nucleotide sequence ID" value="NZ_AAOH01000003.1"/>
</dbReference>
<feature type="transmembrane region" description="Helical" evidence="1">
    <location>
        <begin position="71"/>
        <end position="89"/>
    </location>
</feature>
<feature type="transmembrane region" description="Helical" evidence="1">
    <location>
        <begin position="101"/>
        <end position="123"/>
    </location>
</feature>
<evidence type="ECO:0000313" key="3">
    <source>
        <dbReference type="Proteomes" id="UP000006201"/>
    </source>
</evidence>
<reference evidence="2 3" key="1">
    <citation type="submission" date="2006-02" db="EMBL/GenBank/DDBJ databases">
        <authorList>
            <person name="Moran M.A."/>
            <person name="Kjelleberg S."/>
            <person name="Egan S."/>
            <person name="Saunders N."/>
            <person name="Thomas T."/>
            <person name="Ferriera S."/>
            <person name="Johnson J."/>
            <person name="Kravitz S."/>
            <person name="Halpern A."/>
            <person name="Remington K."/>
            <person name="Beeson K."/>
            <person name="Tran B."/>
            <person name="Rogers Y.-H."/>
            <person name="Friedman R."/>
            <person name="Venter J.C."/>
        </authorList>
    </citation>
    <scope>NUCLEOTIDE SEQUENCE [LARGE SCALE GENOMIC DNA]</scope>
    <source>
        <strain evidence="2 3">D2</strain>
    </source>
</reference>
<dbReference type="Proteomes" id="UP000006201">
    <property type="component" value="Unassembled WGS sequence"/>
</dbReference>
<dbReference type="AlphaFoldDB" id="A4C8Q9"/>